<evidence type="ECO:0000313" key="3">
    <source>
        <dbReference type="Proteomes" id="UP000183557"/>
    </source>
</evidence>
<gene>
    <name evidence="2" type="ORF">SAMN04487936_102296</name>
</gene>
<keyword evidence="3" id="KW-1185">Reference proteome</keyword>
<protein>
    <submittedName>
        <fullName evidence="2">Nuclease-related domain-containing protein</fullName>
    </submittedName>
</protein>
<dbReference type="Pfam" id="PF08378">
    <property type="entry name" value="NERD"/>
    <property type="match status" value="1"/>
</dbReference>
<evidence type="ECO:0000259" key="1">
    <source>
        <dbReference type="PROSITE" id="PS50965"/>
    </source>
</evidence>
<sequence>MIVEVKNIGGELFYNQRFNYMTRKWTDGEHTFSDPVLQVRRHRRQLQHWLSIKNLPDLPIYCLVSNSPETSIDTDDPDLNIVIRTDALPEKIEQVEASHAGPSIDPTSLDRLTKNLLDDHTENHYDYLDKFSLNSKDFNKEVICPTCQHVPMRRIYGTWQCQNCGYKNAEAHLAALRDYYFLYGSSITNKKMRDFLMLDSPDIANRILSNMNLSSSGKNKGRVYFLNF</sequence>
<reference evidence="3" key="1">
    <citation type="submission" date="2016-10" db="EMBL/GenBank/DDBJ databases">
        <authorList>
            <person name="Varghese N."/>
            <person name="Submissions S."/>
        </authorList>
    </citation>
    <scope>NUCLEOTIDE SEQUENCE [LARGE SCALE GENOMIC DNA]</scope>
    <source>
        <strain evidence="3">CGMCC 1.3704</strain>
    </source>
</reference>
<evidence type="ECO:0000313" key="2">
    <source>
        <dbReference type="EMBL" id="SFJ46925.1"/>
    </source>
</evidence>
<feature type="domain" description="NERD" evidence="1">
    <location>
        <begin position="1"/>
        <end position="69"/>
    </location>
</feature>
<accession>A0A1I3RKT0</accession>
<name>A0A1I3RKT0_HALDA</name>
<dbReference type="Proteomes" id="UP000183557">
    <property type="component" value="Unassembled WGS sequence"/>
</dbReference>
<dbReference type="EMBL" id="FOSB01000002">
    <property type="protein sequence ID" value="SFJ46925.1"/>
    <property type="molecule type" value="Genomic_DNA"/>
</dbReference>
<proteinExistence type="predicted"/>
<dbReference type="AlphaFoldDB" id="A0A1I3RKT0"/>
<dbReference type="PROSITE" id="PS50965">
    <property type="entry name" value="NERD"/>
    <property type="match status" value="1"/>
</dbReference>
<dbReference type="InterPro" id="IPR011528">
    <property type="entry name" value="NERD"/>
</dbReference>
<organism evidence="2 3">
    <name type="scientific">Halobacillus dabanensis</name>
    <dbReference type="NCBI Taxonomy" id="240302"/>
    <lineage>
        <taxon>Bacteria</taxon>
        <taxon>Bacillati</taxon>
        <taxon>Bacillota</taxon>
        <taxon>Bacilli</taxon>
        <taxon>Bacillales</taxon>
        <taxon>Bacillaceae</taxon>
        <taxon>Halobacillus</taxon>
    </lineage>
</organism>